<dbReference type="Gene3D" id="3.90.1720.10">
    <property type="entry name" value="endopeptidase domain like (from Nostoc punctiforme)"/>
    <property type="match status" value="1"/>
</dbReference>
<evidence type="ECO:0000256" key="3">
    <source>
        <dbReference type="ARBA" id="ARBA00022801"/>
    </source>
</evidence>
<name>A0A4Y8L9H2_9BACT</name>
<evidence type="ECO:0000259" key="5">
    <source>
        <dbReference type="PROSITE" id="PS51781"/>
    </source>
</evidence>
<dbReference type="Gene3D" id="2.30.30.40">
    <property type="entry name" value="SH3 Domains"/>
    <property type="match status" value="1"/>
</dbReference>
<dbReference type="OrthoDB" id="9813368at2"/>
<keyword evidence="4" id="KW-0788">Thiol protease</keyword>
<feature type="domain" description="NlpC/P60" evidence="6">
    <location>
        <begin position="134"/>
        <end position="260"/>
    </location>
</feature>
<dbReference type="InterPro" id="IPR041382">
    <property type="entry name" value="SH3_16"/>
</dbReference>
<dbReference type="Pfam" id="PF18348">
    <property type="entry name" value="SH3_16"/>
    <property type="match status" value="1"/>
</dbReference>
<dbReference type="InterPro" id="IPR051202">
    <property type="entry name" value="Peptidase_C40"/>
</dbReference>
<reference evidence="7 8" key="1">
    <citation type="submission" date="2019-03" db="EMBL/GenBank/DDBJ databases">
        <title>San Antonio Military Medical Center submission to MRSN (WRAIR), pending publication.</title>
        <authorList>
            <person name="Blyth D.M."/>
            <person name="Mccarthy S.L."/>
            <person name="Schall S.E."/>
            <person name="Stam J.A."/>
            <person name="Ong A.C."/>
            <person name="Mcgann P.T."/>
        </authorList>
    </citation>
    <scope>NUCLEOTIDE SEQUENCE [LARGE SCALE GENOMIC DNA]</scope>
    <source>
        <strain evidence="7 8">MRSN571793</strain>
    </source>
</reference>
<dbReference type="GO" id="GO:0008234">
    <property type="term" value="F:cysteine-type peptidase activity"/>
    <property type="evidence" value="ECO:0007669"/>
    <property type="project" value="UniProtKB-KW"/>
</dbReference>
<keyword evidence="2" id="KW-0645">Protease</keyword>
<comment type="caution">
    <text evidence="7">The sequence shown here is derived from an EMBL/GenBank/DDBJ whole genome shotgun (WGS) entry which is preliminary data.</text>
</comment>
<dbReference type="InterPro" id="IPR003646">
    <property type="entry name" value="SH3-like_bac-type"/>
</dbReference>
<evidence type="ECO:0000313" key="8">
    <source>
        <dbReference type="Proteomes" id="UP000297861"/>
    </source>
</evidence>
<dbReference type="SUPFAM" id="SSF54001">
    <property type="entry name" value="Cysteine proteinases"/>
    <property type="match status" value="1"/>
</dbReference>
<evidence type="ECO:0000256" key="4">
    <source>
        <dbReference type="ARBA" id="ARBA00022807"/>
    </source>
</evidence>
<keyword evidence="3 7" id="KW-0378">Hydrolase</keyword>
<dbReference type="RefSeq" id="WP_134435360.1">
    <property type="nucleotide sequence ID" value="NZ_AP028867.1"/>
</dbReference>
<dbReference type="EMBL" id="SOML01000001">
    <property type="protein sequence ID" value="TFD98941.1"/>
    <property type="molecule type" value="Genomic_DNA"/>
</dbReference>
<evidence type="ECO:0000259" key="6">
    <source>
        <dbReference type="PROSITE" id="PS51935"/>
    </source>
</evidence>
<protein>
    <submittedName>
        <fullName evidence="7">Hydrolase Nlp/P60</fullName>
    </submittedName>
</protein>
<dbReference type="InterPro" id="IPR000064">
    <property type="entry name" value="NLP_P60_dom"/>
</dbReference>
<dbReference type="InterPro" id="IPR038765">
    <property type="entry name" value="Papain-like_cys_pep_sf"/>
</dbReference>
<gene>
    <name evidence="7" type="ORF">E2605_02315</name>
</gene>
<evidence type="ECO:0000256" key="1">
    <source>
        <dbReference type="ARBA" id="ARBA00007074"/>
    </source>
</evidence>
<dbReference type="STRING" id="1121485.GCA_000426485_00139"/>
<accession>A0A4Y8L9H2</accession>
<dbReference type="PANTHER" id="PTHR47053">
    <property type="entry name" value="MUREIN DD-ENDOPEPTIDASE MEPH-RELATED"/>
    <property type="match status" value="1"/>
</dbReference>
<sequence length="260" mass="29031">MENYAIYLNTVLPVRANADERSEMVTQLLFGQTCEITEISGSFSKIKDSDDGYEGWVDTKMLTHINESEHNSFQTSPVFRTCVPLADAFCLTDKMVYHLSAGSKLPDYNPETNSIEVSGKKFQIHSSFVSYISDQKKQNIAPTAKMFLNTPYLWGGKNILGIDCSGFTQIVFSLCGYNLLRDASMQNTQGSAIDSLNEAETGDLIFFDKMGKITHVGIYLGENKIIHASGKVRIDKIDDTGIFNTETENYTHSLASIRRI</sequence>
<dbReference type="Proteomes" id="UP000297861">
    <property type="component" value="Unassembled WGS sequence"/>
</dbReference>
<evidence type="ECO:0000313" key="7">
    <source>
        <dbReference type="EMBL" id="TFD98941.1"/>
    </source>
</evidence>
<dbReference type="PROSITE" id="PS51935">
    <property type="entry name" value="NLPC_P60"/>
    <property type="match status" value="1"/>
</dbReference>
<evidence type="ECO:0000256" key="2">
    <source>
        <dbReference type="ARBA" id="ARBA00022670"/>
    </source>
</evidence>
<dbReference type="AlphaFoldDB" id="A0A4Y8L9H2"/>
<comment type="similarity">
    <text evidence="1">Belongs to the peptidase C40 family.</text>
</comment>
<dbReference type="PANTHER" id="PTHR47053:SF1">
    <property type="entry name" value="MUREIN DD-ENDOPEPTIDASE MEPH-RELATED"/>
    <property type="match status" value="1"/>
</dbReference>
<dbReference type="Pfam" id="PF00877">
    <property type="entry name" value="NLPC_P60"/>
    <property type="match status" value="1"/>
</dbReference>
<organism evidence="7 8">
    <name type="scientific">Dysgonomonas capnocytophagoides</name>
    <dbReference type="NCBI Taxonomy" id="45254"/>
    <lineage>
        <taxon>Bacteria</taxon>
        <taxon>Pseudomonadati</taxon>
        <taxon>Bacteroidota</taxon>
        <taxon>Bacteroidia</taxon>
        <taxon>Bacteroidales</taxon>
        <taxon>Dysgonomonadaceae</taxon>
        <taxon>Dysgonomonas</taxon>
    </lineage>
</organism>
<feature type="domain" description="SH3b" evidence="5">
    <location>
        <begin position="2"/>
        <end position="66"/>
    </location>
</feature>
<dbReference type="PROSITE" id="PS51781">
    <property type="entry name" value="SH3B"/>
    <property type="match status" value="1"/>
</dbReference>
<proteinExistence type="inferred from homology"/>
<dbReference type="GO" id="GO:0006508">
    <property type="term" value="P:proteolysis"/>
    <property type="evidence" value="ECO:0007669"/>
    <property type="project" value="UniProtKB-KW"/>
</dbReference>
<keyword evidence="8" id="KW-1185">Reference proteome</keyword>